<protein>
    <submittedName>
        <fullName evidence="3">Uncharacterized protein</fullName>
    </submittedName>
</protein>
<accession>A0A1I7WNB9</accession>
<keyword evidence="1" id="KW-0812">Transmembrane</keyword>
<dbReference type="Proteomes" id="UP000095283">
    <property type="component" value="Unplaced"/>
</dbReference>
<proteinExistence type="predicted"/>
<reference evidence="3" key="1">
    <citation type="submission" date="2016-11" db="UniProtKB">
        <authorList>
            <consortium name="WormBaseParasite"/>
        </authorList>
    </citation>
    <scope>IDENTIFICATION</scope>
</reference>
<keyword evidence="1" id="KW-1133">Transmembrane helix</keyword>
<keyword evidence="1" id="KW-0472">Membrane</keyword>
<name>A0A1I7WNB9_HETBA</name>
<evidence type="ECO:0000313" key="3">
    <source>
        <dbReference type="WBParaSite" id="Hba_06636"/>
    </source>
</evidence>
<evidence type="ECO:0000256" key="1">
    <source>
        <dbReference type="SAM" id="Phobius"/>
    </source>
</evidence>
<organism evidence="2 3">
    <name type="scientific">Heterorhabditis bacteriophora</name>
    <name type="common">Entomopathogenic nematode worm</name>
    <dbReference type="NCBI Taxonomy" id="37862"/>
    <lineage>
        <taxon>Eukaryota</taxon>
        <taxon>Metazoa</taxon>
        <taxon>Ecdysozoa</taxon>
        <taxon>Nematoda</taxon>
        <taxon>Chromadorea</taxon>
        <taxon>Rhabditida</taxon>
        <taxon>Rhabditina</taxon>
        <taxon>Rhabditomorpha</taxon>
        <taxon>Strongyloidea</taxon>
        <taxon>Heterorhabditidae</taxon>
        <taxon>Heterorhabditis</taxon>
    </lineage>
</organism>
<dbReference type="AlphaFoldDB" id="A0A1I7WNB9"/>
<keyword evidence="2" id="KW-1185">Reference proteome</keyword>
<sequence>MRREGCNGSKTRYYTNKNNFLGIYYRCSSHYSLLYPAIFHCYLILSKY</sequence>
<evidence type="ECO:0000313" key="2">
    <source>
        <dbReference type="Proteomes" id="UP000095283"/>
    </source>
</evidence>
<feature type="transmembrane region" description="Helical" evidence="1">
    <location>
        <begin position="23"/>
        <end position="45"/>
    </location>
</feature>
<dbReference type="WBParaSite" id="Hba_06636">
    <property type="protein sequence ID" value="Hba_06636"/>
    <property type="gene ID" value="Hba_06636"/>
</dbReference>